<accession>A0AAN8AGB9</accession>
<evidence type="ECO:0000313" key="1">
    <source>
        <dbReference type="EMBL" id="KAK5858853.1"/>
    </source>
</evidence>
<dbReference type="EMBL" id="JAUZQC010000015">
    <property type="protein sequence ID" value="KAK5858853.1"/>
    <property type="molecule type" value="Genomic_DNA"/>
</dbReference>
<proteinExistence type="predicted"/>
<sequence length="74" mass="8419">MPVFDIKAENKIEHIWSYLVTTLHKDKPKEQLGSLYRADLSCGLKSEILLFLTAVSPRSDYEGVKAAHSERKSQ</sequence>
<dbReference type="AlphaFoldDB" id="A0AAN8AGB9"/>
<gene>
    <name evidence="1" type="ORF">PBY51_002966</name>
</gene>
<protein>
    <submittedName>
        <fullName evidence="1">Uncharacterized protein</fullName>
    </submittedName>
</protein>
<keyword evidence="2" id="KW-1185">Reference proteome</keyword>
<evidence type="ECO:0000313" key="2">
    <source>
        <dbReference type="Proteomes" id="UP001346869"/>
    </source>
</evidence>
<comment type="caution">
    <text evidence="1">The sequence shown here is derived from an EMBL/GenBank/DDBJ whole genome shotgun (WGS) entry which is preliminary data.</text>
</comment>
<dbReference type="Proteomes" id="UP001346869">
    <property type="component" value="Unassembled WGS sequence"/>
</dbReference>
<reference evidence="1 2" key="2">
    <citation type="journal article" date="2023" name="Mol. Biol. Evol.">
        <title>Genomics of Secondarily Temperate Adaptation in the Only Non-Antarctic Icefish.</title>
        <authorList>
            <person name="Rivera-Colon A.G."/>
            <person name="Rayamajhi N."/>
            <person name="Minhas B.F."/>
            <person name="Madrigal G."/>
            <person name="Bilyk K.T."/>
            <person name="Yoon V."/>
            <person name="Hune M."/>
            <person name="Gregory S."/>
            <person name="Cheng C.H.C."/>
            <person name="Catchen J.M."/>
        </authorList>
    </citation>
    <scope>NUCLEOTIDE SEQUENCE [LARGE SCALE GENOMIC DNA]</scope>
    <source>
        <strain evidence="1">JMC-PN-2008</strain>
    </source>
</reference>
<organism evidence="1 2">
    <name type="scientific">Eleginops maclovinus</name>
    <name type="common">Patagonian blennie</name>
    <name type="synonym">Eleginus maclovinus</name>
    <dbReference type="NCBI Taxonomy" id="56733"/>
    <lineage>
        <taxon>Eukaryota</taxon>
        <taxon>Metazoa</taxon>
        <taxon>Chordata</taxon>
        <taxon>Craniata</taxon>
        <taxon>Vertebrata</taxon>
        <taxon>Euteleostomi</taxon>
        <taxon>Actinopterygii</taxon>
        <taxon>Neopterygii</taxon>
        <taxon>Teleostei</taxon>
        <taxon>Neoteleostei</taxon>
        <taxon>Acanthomorphata</taxon>
        <taxon>Eupercaria</taxon>
        <taxon>Perciformes</taxon>
        <taxon>Notothenioidei</taxon>
        <taxon>Eleginopidae</taxon>
        <taxon>Eleginops</taxon>
    </lineage>
</organism>
<reference evidence="1 2" key="1">
    <citation type="journal article" date="2023" name="Genes (Basel)">
        <title>Chromosome-Level Genome Assembly and Circadian Gene Repertoire of the Patagonia Blennie Eleginops maclovinus-The Closest Ancestral Proxy of Antarctic Cryonotothenioids.</title>
        <authorList>
            <person name="Cheng C.C."/>
            <person name="Rivera-Colon A.G."/>
            <person name="Minhas B.F."/>
            <person name="Wilson L."/>
            <person name="Rayamajhi N."/>
            <person name="Vargas-Chacoff L."/>
            <person name="Catchen J.M."/>
        </authorList>
    </citation>
    <scope>NUCLEOTIDE SEQUENCE [LARGE SCALE GENOMIC DNA]</scope>
    <source>
        <strain evidence="1">JMC-PN-2008</strain>
    </source>
</reference>
<name>A0AAN8AGB9_ELEMC</name>